<dbReference type="InterPro" id="IPR007466">
    <property type="entry name" value="Peptidyl-Arg-deiminase_porph"/>
</dbReference>
<gene>
    <name evidence="3" type="ORF">A2008_11135</name>
</gene>
<dbReference type="AlphaFoldDB" id="A0A1F7WLG3"/>
<feature type="chain" id="PRO_5009533486" description="Fibronectin type-III domain-containing protein" evidence="2">
    <location>
        <begin position="28"/>
        <end position="488"/>
    </location>
</feature>
<evidence type="ECO:0000256" key="1">
    <source>
        <dbReference type="ARBA" id="ARBA00022801"/>
    </source>
</evidence>
<dbReference type="STRING" id="1817813.A2008_11135"/>
<protein>
    <recommendedName>
        <fullName evidence="5">Fibronectin type-III domain-containing protein</fullName>
    </recommendedName>
</protein>
<keyword evidence="1" id="KW-0378">Hydrolase</keyword>
<keyword evidence="2" id="KW-0732">Signal</keyword>
<dbReference type="Pfam" id="PF04371">
    <property type="entry name" value="PAD_porph"/>
    <property type="match status" value="1"/>
</dbReference>
<evidence type="ECO:0000313" key="4">
    <source>
        <dbReference type="Proteomes" id="UP000178735"/>
    </source>
</evidence>
<evidence type="ECO:0000256" key="2">
    <source>
        <dbReference type="SAM" id="SignalP"/>
    </source>
</evidence>
<dbReference type="Gene3D" id="3.75.10.10">
    <property type="entry name" value="L-arginine/glycine Amidinotransferase, Chain A"/>
    <property type="match status" value="1"/>
</dbReference>
<dbReference type="PANTHER" id="PTHR31377:SF0">
    <property type="entry name" value="AGMATINE DEIMINASE-RELATED"/>
    <property type="match status" value="1"/>
</dbReference>
<feature type="signal peptide" evidence="2">
    <location>
        <begin position="1"/>
        <end position="27"/>
    </location>
</feature>
<sequence>MIKNRLMAMALGVSFAFGALTAGPSLAAGDAKPLPHSLTAQEREVIKSGKYLENKYRPFLHKRLKKPEGSFWMPAEFEKCEGICFSWAGYSDLLTKLIVDSSKHAKVFLGASSYNQSGLKDRLVSAGANGENITIVPASLDSVWIRDFGPFFIHTEAKKREIVDCLYNRPRPNDDKFPATIGQMLNVKVHPCKLILPGGNFQTDGHGVAILTDVVFDPSEGGDPNMTKADLEKYMSDYFGIKKVILLKKMKRDGTGHVDMFSKLLDDRNFIVGYYATPADGAAGNFDILNENAKTLENETNGMGEKFIVTRIPMPKYDGTSYSHTNSVFVNNLVMVPVYGKPTDEEALGIYRKILPNHIVKGYDCRGIITANGAIHCVTSLVMADPIQVKEDSVSTRALGPGALAVSFKVETKRRLNPEKITVHYAEDAKGPFRQAAADRAYGTYTATIEGLDLRNPVYYFITIEAADGSTARMPVESGVTLTFDSVK</sequence>
<dbReference type="EMBL" id="MGFH01000193">
    <property type="protein sequence ID" value="OGM02968.1"/>
    <property type="molecule type" value="Genomic_DNA"/>
</dbReference>
<proteinExistence type="predicted"/>
<name>A0A1F7WLG3_9BACT</name>
<reference evidence="3 4" key="1">
    <citation type="journal article" date="2016" name="Nat. Commun.">
        <title>Thousands of microbial genomes shed light on interconnected biogeochemical processes in an aquifer system.</title>
        <authorList>
            <person name="Anantharaman K."/>
            <person name="Brown C.T."/>
            <person name="Hug L.A."/>
            <person name="Sharon I."/>
            <person name="Castelle C.J."/>
            <person name="Probst A.J."/>
            <person name="Thomas B.C."/>
            <person name="Singh A."/>
            <person name="Wilkins M.J."/>
            <person name="Karaoz U."/>
            <person name="Brodie E.L."/>
            <person name="Williams K.H."/>
            <person name="Hubbard S.S."/>
            <person name="Banfield J.F."/>
        </authorList>
    </citation>
    <scope>NUCLEOTIDE SEQUENCE [LARGE SCALE GENOMIC DNA]</scope>
</reference>
<dbReference type="PANTHER" id="PTHR31377">
    <property type="entry name" value="AGMATINE DEIMINASE-RELATED"/>
    <property type="match status" value="1"/>
</dbReference>
<organism evidence="3 4">
    <name type="scientific">Candidatus Wallbacteria bacterium GWC2_49_35</name>
    <dbReference type="NCBI Taxonomy" id="1817813"/>
    <lineage>
        <taxon>Bacteria</taxon>
        <taxon>Candidatus Walliibacteriota</taxon>
    </lineage>
</organism>
<evidence type="ECO:0008006" key="5">
    <source>
        <dbReference type="Google" id="ProtNLM"/>
    </source>
</evidence>
<dbReference type="SUPFAM" id="SSF55909">
    <property type="entry name" value="Pentein"/>
    <property type="match status" value="1"/>
</dbReference>
<evidence type="ECO:0000313" key="3">
    <source>
        <dbReference type="EMBL" id="OGM02968.1"/>
    </source>
</evidence>
<dbReference type="GO" id="GO:0047632">
    <property type="term" value="F:agmatine deiminase activity"/>
    <property type="evidence" value="ECO:0007669"/>
    <property type="project" value="TreeGrafter"/>
</dbReference>
<dbReference type="GO" id="GO:0009446">
    <property type="term" value="P:putrescine biosynthetic process"/>
    <property type="evidence" value="ECO:0007669"/>
    <property type="project" value="InterPro"/>
</dbReference>
<dbReference type="Proteomes" id="UP000178735">
    <property type="component" value="Unassembled WGS sequence"/>
</dbReference>
<comment type="caution">
    <text evidence="3">The sequence shown here is derived from an EMBL/GenBank/DDBJ whole genome shotgun (WGS) entry which is preliminary data.</text>
</comment>
<dbReference type="GO" id="GO:0004668">
    <property type="term" value="F:protein-arginine deiminase activity"/>
    <property type="evidence" value="ECO:0007669"/>
    <property type="project" value="InterPro"/>
</dbReference>
<accession>A0A1F7WLG3</accession>